<keyword evidence="7 9" id="KW-0051">Antiviral defense</keyword>
<evidence type="ECO:0000256" key="5">
    <source>
        <dbReference type="ARBA" id="ARBA00023004"/>
    </source>
</evidence>
<comment type="cofactor">
    <cofactor evidence="9">
        <name>iron-sulfur cluster</name>
        <dbReference type="ChEBI" id="CHEBI:30408"/>
    </cofactor>
</comment>
<evidence type="ECO:0000256" key="2">
    <source>
        <dbReference type="ARBA" id="ARBA00022723"/>
    </source>
</evidence>
<dbReference type="EMBL" id="JBHSJJ010000005">
    <property type="protein sequence ID" value="MFC4872209.1"/>
    <property type="molecule type" value="Genomic_DNA"/>
</dbReference>
<protein>
    <recommendedName>
        <fullName evidence="9">CRISPR-associated exonuclease Cas4</fullName>
        <ecNumber evidence="9">3.1.12.1</ecNumber>
    </recommendedName>
</protein>
<organism evidence="11 12">
    <name type="scientific">Negadavirga shengliensis</name>
    <dbReference type="NCBI Taxonomy" id="1389218"/>
    <lineage>
        <taxon>Bacteria</taxon>
        <taxon>Pseudomonadati</taxon>
        <taxon>Bacteroidota</taxon>
        <taxon>Cytophagia</taxon>
        <taxon>Cytophagales</taxon>
        <taxon>Cyclobacteriaceae</taxon>
        <taxon>Negadavirga</taxon>
    </lineage>
</organism>
<keyword evidence="5 9" id="KW-0408">Iron</keyword>
<dbReference type="InterPro" id="IPR022765">
    <property type="entry name" value="Dna2/Cas4_DUF83"/>
</dbReference>
<dbReference type="EC" id="3.1.12.1" evidence="9"/>
<keyword evidence="6 9" id="KW-0411">Iron-sulfur</keyword>
<dbReference type="NCBIfam" id="TIGR00372">
    <property type="entry name" value="cas4"/>
    <property type="match status" value="1"/>
</dbReference>
<comment type="caution">
    <text evidence="11">The sequence shown here is derived from an EMBL/GenBank/DDBJ whole genome shotgun (WGS) entry which is preliminary data.</text>
</comment>
<dbReference type="PANTHER" id="PTHR37168">
    <property type="entry name" value="CRISPR-ASSOCIATED EXONUCLEASE CAS4"/>
    <property type="match status" value="1"/>
</dbReference>
<dbReference type="Proteomes" id="UP001595818">
    <property type="component" value="Unassembled WGS sequence"/>
</dbReference>
<dbReference type="PANTHER" id="PTHR37168:SF1">
    <property type="entry name" value="CRISPR-ASSOCIATED EXONUCLEASE CAS4"/>
    <property type="match status" value="1"/>
</dbReference>
<comment type="function">
    <text evidence="9">CRISPR (clustered regularly interspaced short palindromic repeat) is an adaptive immune system that provides protection against mobile genetic elements (viruses, transposable elements and conjugative plasmids). CRISPR clusters contain sequences complementary to antecedent mobile elements and target invading nucleic acids. CRISPR clusters are transcribed and processed into CRISPR RNA (crRNA).</text>
</comment>
<keyword evidence="8 9" id="KW-0464">Manganese</keyword>
<feature type="domain" description="DUF83" evidence="10">
    <location>
        <begin position="4"/>
        <end position="164"/>
    </location>
</feature>
<evidence type="ECO:0000313" key="12">
    <source>
        <dbReference type="Proteomes" id="UP001595818"/>
    </source>
</evidence>
<dbReference type="InterPro" id="IPR013343">
    <property type="entry name" value="CRISPR-assoc_prot_Cas4"/>
</dbReference>
<reference evidence="12" key="1">
    <citation type="journal article" date="2019" name="Int. J. Syst. Evol. Microbiol.">
        <title>The Global Catalogue of Microorganisms (GCM) 10K type strain sequencing project: providing services to taxonomists for standard genome sequencing and annotation.</title>
        <authorList>
            <consortium name="The Broad Institute Genomics Platform"/>
            <consortium name="The Broad Institute Genome Sequencing Center for Infectious Disease"/>
            <person name="Wu L."/>
            <person name="Ma J."/>
        </authorList>
    </citation>
    <scope>NUCLEOTIDE SEQUENCE [LARGE SCALE GENOMIC DNA]</scope>
    <source>
        <strain evidence="12">CGMCC 4.7466</strain>
    </source>
</reference>
<gene>
    <name evidence="11" type="primary">cas4</name>
    <name evidence="11" type="ORF">ACFPFU_10950</name>
</gene>
<evidence type="ECO:0000256" key="7">
    <source>
        <dbReference type="ARBA" id="ARBA00023118"/>
    </source>
</evidence>
<keyword evidence="3 9" id="KW-0378">Hydrolase</keyword>
<evidence type="ECO:0000256" key="4">
    <source>
        <dbReference type="ARBA" id="ARBA00022839"/>
    </source>
</evidence>
<comment type="cofactor">
    <cofactor evidence="9">
        <name>Mg(2+)</name>
        <dbReference type="ChEBI" id="CHEBI:18420"/>
    </cofactor>
    <cofactor evidence="9">
        <name>Mn(2+)</name>
        <dbReference type="ChEBI" id="CHEBI:29035"/>
    </cofactor>
    <text evidence="9">Mg(2+) or Mn(2+) required for ssDNA cleavage activity.</text>
</comment>
<dbReference type="Gene3D" id="3.90.320.10">
    <property type="match status" value="1"/>
</dbReference>
<evidence type="ECO:0000313" key="11">
    <source>
        <dbReference type="EMBL" id="MFC4872209.1"/>
    </source>
</evidence>
<dbReference type="InterPro" id="IPR011604">
    <property type="entry name" value="PDDEXK-like_dom_sf"/>
</dbReference>
<dbReference type="Pfam" id="PF01930">
    <property type="entry name" value="Cas_Cas4"/>
    <property type="match status" value="1"/>
</dbReference>
<evidence type="ECO:0000259" key="10">
    <source>
        <dbReference type="Pfam" id="PF01930"/>
    </source>
</evidence>
<evidence type="ECO:0000256" key="6">
    <source>
        <dbReference type="ARBA" id="ARBA00023014"/>
    </source>
</evidence>
<keyword evidence="2 9" id="KW-0479">Metal-binding</keyword>
<sequence length="170" mass="19666">MRLTGTHIAYLHTCHRKLWLFAHGIQMEHTSDTVAEGKLIGETSYQDRARKYTELAIDGIKIDFYDAKNKVIHEVKKSDKVEHAHIAQVKYYLYILKKNGIDGATAIIEYPRMKQRETVEWEEGDEESVLRWVSEAEAILANESCPPLEKKSICKKCSYYDFCYAAEEMG</sequence>
<comment type="similarity">
    <text evidence="9">Belongs to the CRISPR-associated exonuclease Cas4 family.</text>
</comment>
<dbReference type="RefSeq" id="WP_377064406.1">
    <property type="nucleotide sequence ID" value="NZ_JBHSJJ010000005.1"/>
</dbReference>
<proteinExistence type="inferred from homology"/>
<accession>A0ABV9T0M2</accession>
<evidence type="ECO:0000256" key="8">
    <source>
        <dbReference type="ARBA" id="ARBA00023211"/>
    </source>
</evidence>
<keyword evidence="4 9" id="KW-0269">Exonuclease</keyword>
<keyword evidence="12" id="KW-1185">Reference proteome</keyword>
<keyword evidence="1 9" id="KW-0540">Nuclease</keyword>
<dbReference type="GO" id="GO:0016787">
    <property type="term" value="F:hydrolase activity"/>
    <property type="evidence" value="ECO:0007669"/>
    <property type="project" value="UniProtKB-KW"/>
</dbReference>
<evidence type="ECO:0000256" key="1">
    <source>
        <dbReference type="ARBA" id="ARBA00022722"/>
    </source>
</evidence>
<evidence type="ECO:0000256" key="9">
    <source>
        <dbReference type="RuleBase" id="RU365022"/>
    </source>
</evidence>
<evidence type="ECO:0000256" key="3">
    <source>
        <dbReference type="ARBA" id="ARBA00022801"/>
    </source>
</evidence>
<name>A0ABV9T0M2_9BACT</name>